<sequence length="59" mass="7127">MFRNAFPLSQRQFSKATEITSQVFKVVFPLNKLEILPNYHQNHENTLKNMSIFNWTLWK</sequence>
<dbReference type="AlphaFoldDB" id="A0A5B7HMP1"/>
<dbReference type="Proteomes" id="UP000324222">
    <property type="component" value="Unassembled WGS sequence"/>
</dbReference>
<name>A0A5B7HMP1_PORTR</name>
<protein>
    <submittedName>
        <fullName evidence="1">Uncharacterized protein</fullName>
    </submittedName>
</protein>
<keyword evidence="2" id="KW-1185">Reference proteome</keyword>
<organism evidence="1 2">
    <name type="scientific">Portunus trituberculatus</name>
    <name type="common">Swimming crab</name>
    <name type="synonym">Neptunus trituberculatus</name>
    <dbReference type="NCBI Taxonomy" id="210409"/>
    <lineage>
        <taxon>Eukaryota</taxon>
        <taxon>Metazoa</taxon>
        <taxon>Ecdysozoa</taxon>
        <taxon>Arthropoda</taxon>
        <taxon>Crustacea</taxon>
        <taxon>Multicrustacea</taxon>
        <taxon>Malacostraca</taxon>
        <taxon>Eumalacostraca</taxon>
        <taxon>Eucarida</taxon>
        <taxon>Decapoda</taxon>
        <taxon>Pleocyemata</taxon>
        <taxon>Brachyura</taxon>
        <taxon>Eubrachyura</taxon>
        <taxon>Portunoidea</taxon>
        <taxon>Portunidae</taxon>
        <taxon>Portuninae</taxon>
        <taxon>Portunus</taxon>
    </lineage>
</organism>
<evidence type="ECO:0000313" key="2">
    <source>
        <dbReference type="Proteomes" id="UP000324222"/>
    </source>
</evidence>
<accession>A0A5B7HMP1</accession>
<comment type="caution">
    <text evidence="1">The sequence shown here is derived from an EMBL/GenBank/DDBJ whole genome shotgun (WGS) entry which is preliminary data.</text>
</comment>
<evidence type="ECO:0000313" key="1">
    <source>
        <dbReference type="EMBL" id="MPC72552.1"/>
    </source>
</evidence>
<dbReference type="EMBL" id="VSRR010034937">
    <property type="protein sequence ID" value="MPC72552.1"/>
    <property type="molecule type" value="Genomic_DNA"/>
</dbReference>
<reference evidence="1 2" key="1">
    <citation type="submission" date="2019-05" db="EMBL/GenBank/DDBJ databases">
        <title>Another draft genome of Portunus trituberculatus and its Hox gene families provides insights of decapod evolution.</title>
        <authorList>
            <person name="Jeong J.-H."/>
            <person name="Song I."/>
            <person name="Kim S."/>
            <person name="Choi T."/>
            <person name="Kim D."/>
            <person name="Ryu S."/>
            <person name="Kim W."/>
        </authorList>
    </citation>
    <scope>NUCLEOTIDE SEQUENCE [LARGE SCALE GENOMIC DNA]</scope>
    <source>
        <tissue evidence="1">Muscle</tissue>
    </source>
</reference>
<proteinExistence type="predicted"/>
<gene>
    <name evidence="1" type="ORF">E2C01_066864</name>
</gene>